<sequence>MTLSKLPKRVDDRGGHEARAAVLRALVLGRTQGQQPLEHAVHVVDVPVEDDAALAGRHARRAVPAIDQAELVQIVAEPPFGVAVAEKVRLEAEFLKGSSWAANAVSANCATGSMAAQSLRDHE</sequence>
<dbReference type="RefSeq" id="WP_259859868.1">
    <property type="nucleotide sequence ID" value="NZ_BAAAST010000159.1"/>
</dbReference>
<gene>
    <name evidence="1" type="ORF">Dfulv_44715</name>
</gene>
<proteinExistence type="predicted"/>
<protein>
    <submittedName>
        <fullName evidence="1">Uncharacterized protein</fullName>
    </submittedName>
</protein>
<evidence type="ECO:0000313" key="2">
    <source>
        <dbReference type="Proteomes" id="UP001059617"/>
    </source>
</evidence>
<evidence type="ECO:0000313" key="1">
    <source>
        <dbReference type="EMBL" id="UWP82097.1"/>
    </source>
</evidence>
<keyword evidence="2" id="KW-1185">Reference proteome</keyword>
<organism evidence="1 2">
    <name type="scientific">Dactylosporangium fulvum</name>
    <dbReference type="NCBI Taxonomy" id="53359"/>
    <lineage>
        <taxon>Bacteria</taxon>
        <taxon>Bacillati</taxon>
        <taxon>Actinomycetota</taxon>
        <taxon>Actinomycetes</taxon>
        <taxon>Micromonosporales</taxon>
        <taxon>Micromonosporaceae</taxon>
        <taxon>Dactylosporangium</taxon>
    </lineage>
</organism>
<reference evidence="1" key="2">
    <citation type="submission" date="2022-09" db="EMBL/GenBank/DDBJ databases">
        <title>Biosynthetic gene clusters of Dactylosporangioum fulvum.</title>
        <authorList>
            <person name="Caradec T."/>
        </authorList>
    </citation>
    <scope>NUCLEOTIDE SEQUENCE</scope>
    <source>
        <strain evidence="1">NRRL B-16292</strain>
    </source>
</reference>
<reference evidence="1" key="1">
    <citation type="submission" date="2021-04" db="EMBL/GenBank/DDBJ databases">
        <authorList>
            <person name="Hartkoorn R.C."/>
            <person name="Beaudoing E."/>
            <person name="Hot D."/>
        </authorList>
    </citation>
    <scope>NUCLEOTIDE SEQUENCE</scope>
    <source>
        <strain evidence="1">NRRL B-16292</strain>
    </source>
</reference>
<name>A0ABY5VWJ0_9ACTN</name>
<accession>A0ABY5VWJ0</accession>
<dbReference type="EMBL" id="CP073720">
    <property type="protein sequence ID" value="UWP82097.1"/>
    <property type="molecule type" value="Genomic_DNA"/>
</dbReference>
<dbReference type="Proteomes" id="UP001059617">
    <property type="component" value="Chromosome"/>
</dbReference>